<dbReference type="GO" id="GO:0004553">
    <property type="term" value="F:hydrolase activity, hydrolyzing O-glycosyl compounds"/>
    <property type="evidence" value="ECO:0007669"/>
    <property type="project" value="InterPro"/>
</dbReference>
<feature type="domain" description="GH16" evidence="3">
    <location>
        <begin position="35"/>
        <end position="306"/>
    </location>
</feature>
<dbReference type="PANTHER" id="PTHR10963">
    <property type="entry name" value="GLYCOSYL HYDROLASE-RELATED"/>
    <property type="match status" value="1"/>
</dbReference>
<sequence length="480" mass="53987">MINIKTLYITPFLACGLLTAAGCQEQPSKNSPSALTIKTTVLPASDLANQQGWQLNTELSDEFDGNAIDRNKWFVQGGNGDYYIWKGRAPAQFAPHNIIVSNGTLKIRSQWEPDYDFAKEEYAGNTYGEHDGKPMPVTTGGIISKKRFLHGYMEVRSKAGHAAMTSAFWAIGYQSELDIYELMGNPKHTPHISPNDYLFSIHDWRAEATIGQNKVFTHAHKLPHATSQEFHIYGAEWGEGYVKFFLDGELVYETTQEEIGDGWVLTNPLEIWLDSEIFTWQGLPHKEELPVNFEIDYMRVWQKPTNNLLDRAFYGFEGPLLYEEYDRPLGMVPEDANNNNYQRFWIIDERSAPHIQIVNQPRASGRKSLKLNAASLSSVAQLTGPKGSVYLPTGEFELSLKVFKETDASIDSIQLALSRPQQKLPTIDISALESGQWHTVSVSFKHAIASETVDRLTLNLTNTNSGKGSVYIDDITIISK</sequence>
<dbReference type="PANTHER" id="PTHR10963:SF55">
    <property type="entry name" value="GLYCOSIDE HYDROLASE FAMILY 16 PROTEIN"/>
    <property type="match status" value="1"/>
</dbReference>
<dbReference type="GO" id="GO:0005975">
    <property type="term" value="P:carbohydrate metabolic process"/>
    <property type="evidence" value="ECO:0007669"/>
    <property type="project" value="InterPro"/>
</dbReference>
<evidence type="ECO:0000259" key="3">
    <source>
        <dbReference type="PROSITE" id="PS51762"/>
    </source>
</evidence>
<dbReference type="EMBL" id="JAUOPB010000017">
    <property type="protein sequence ID" value="MDO6424762.1"/>
    <property type="molecule type" value="Genomic_DNA"/>
</dbReference>
<evidence type="ECO:0000313" key="5">
    <source>
        <dbReference type="Proteomes" id="UP001169760"/>
    </source>
</evidence>
<protein>
    <submittedName>
        <fullName evidence="4">Family 16 glycosylhydrolase</fullName>
    </submittedName>
</protein>
<dbReference type="RefSeq" id="WP_216064901.1">
    <property type="nucleotide sequence ID" value="NZ_JAHKPP010000036.1"/>
</dbReference>
<keyword evidence="2" id="KW-0732">Signal</keyword>
<feature type="signal peptide" evidence="2">
    <location>
        <begin position="1"/>
        <end position="20"/>
    </location>
</feature>
<evidence type="ECO:0000313" key="4">
    <source>
        <dbReference type="EMBL" id="MDO6424762.1"/>
    </source>
</evidence>
<reference evidence="4" key="1">
    <citation type="submission" date="2023-07" db="EMBL/GenBank/DDBJ databases">
        <title>Genome content predicts the carbon catabolic preferences of heterotrophic bacteria.</title>
        <authorList>
            <person name="Gralka M."/>
        </authorList>
    </citation>
    <scope>NUCLEOTIDE SEQUENCE</scope>
    <source>
        <strain evidence="4">I3M17_2</strain>
    </source>
</reference>
<dbReference type="InterPro" id="IPR050546">
    <property type="entry name" value="Glycosyl_Hydrlase_16"/>
</dbReference>
<comment type="caution">
    <text evidence="4">The sequence shown here is derived from an EMBL/GenBank/DDBJ whole genome shotgun (WGS) entry which is preliminary data.</text>
</comment>
<organism evidence="4 5">
    <name type="scientific">Saccharophagus degradans</name>
    <dbReference type="NCBI Taxonomy" id="86304"/>
    <lineage>
        <taxon>Bacteria</taxon>
        <taxon>Pseudomonadati</taxon>
        <taxon>Pseudomonadota</taxon>
        <taxon>Gammaproteobacteria</taxon>
        <taxon>Cellvibrionales</taxon>
        <taxon>Cellvibrionaceae</taxon>
        <taxon>Saccharophagus</taxon>
    </lineage>
</organism>
<comment type="similarity">
    <text evidence="1">Belongs to the glycosyl hydrolase 16 family.</text>
</comment>
<dbReference type="Proteomes" id="UP001169760">
    <property type="component" value="Unassembled WGS sequence"/>
</dbReference>
<proteinExistence type="inferred from homology"/>
<name>A0AAW7XD29_9GAMM</name>
<dbReference type="InterPro" id="IPR000757">
    <property type="entry name" value="Beta-glucanase-like"/>
</dbReference>
<evidence type="ECO:0000256" key="1">
    <source>
        <dbReference type="ARBA" id="ARBA00006865"/>
    </source>
</evidence>
<dbReference type="AlphaFoldDB" id="A0AAW7XD29"/>
<accession>A0AAW7XD29</accession>
<evidence type="ECO:0000256" key="2">
    <source>
        <dbReference type="SAM" id="SignalP"/>
    </source>
</evidence>
<dbReference type="Pfam" id="PF00722">
    <property type="entry name" value="Glyco_hydro_16"/>
    <property type="match status" value="1"/>
</dbReference>
<gene>
    <name evidence="4" type="ORF">Q4521_19890</name>
</gene>
<dbReference type="PROSITE" id="PS51762">
    <property type="entry name" value="GH16_2"/>
    <property type="match status" value="1"/>
</dbReference>
<feature type="chain" id="PRO_5043902880" evidence="2">
    <location>
        <begin position="21"/>
        <end position="480"/>
    </location>
</feature>
<dbReference type="PROSITE" id="PS51257">
    <property type="entry name" value="PROKAR_LIPOPROTEIN"/>
    <property type="match status" value="1"/>
</dbReference>